<dbReference type="InterPro" id="IPR057889">
    <property type="entry name" value="crAss_MUZ_N"/>
</dbReference>
<reference evidence="2" key="1">
    <citation type="journal article" date="2015" name="Nature">
        <title>Complex archaea that bridge the gap between prokaryotes and eukaryotes.</title>
        <authorList>
            <person name="Spang A."/>
            <person name="Saw J.H."/>
            <person name="Jorgensen S.L."/>
            <person name="Zaremba-Niedzwiedzka K."/>
            <person name="Martijn J."/>
            <person name="Lind A.E."/>
            <person name="van Eijk R."/>
            <person name="Schleper C."/>
            <person name="Guy L."/>
            <person name="Ettema T.J."/>
        </authorList>
    </citation>
    <scope>NUCLEOTIDE SEQUENCE</scope>
</reference>
<evidence type="ECO:0000313" key="2">
    <source>
        <dbReference type="EMBL" id="KKM66534.1"/>
    </source>
</evidence>
<dbReference type="EMBL" id="LAZR01010512">
    <property type="protein sequence ID" value="KKM66534.1"/>
    <property type="molecule type" value="Genomic_DNA"/>
</dbReference>
<feature type="domain" description="Crassvirus muzzle protein N-terminal region" evidence="1">
    <location>
        <begin position="390"/>
        <end position="616"/>
    </location>
</feature>
<evidence type="ECO:0000259" key="1">
    <source>
        <dbReference type="Pfam" id="PF25731"/>
    </source>
</evidence>
<proteinExistence type="predicted"/>
<gene>
    <name evidence="2" type="ORF">LCGC14_1480240</name>
</gene>
<comment type="caution">
    <text evidence="2">The sequence shown here is derived from an EMBL/GenBank/DDBJ whole genome shotgun (WGS) entry which is preliminary data.</text>
</comment>
<feature type="non-terminal residue" evidence="2">
    <location>
        <position position="639"/>
    </location>
</feature>
<organism evidence="2">
    <name type="scientific">marine sediment metagenome</name>
    <dbReference type="NCBI Taxonomy" id="412755"/>
    <lineage>
        <taxon>unclassified sequences</taxon>
        <taxon>metagenomes</taxon>
        <taxon>ecological metagenomes</taxon>
    </lineage>
</organism>
<sequence>MSITVGQDQKNEIFYEINSNDLVGNESVHYIFPPIHIYNQSGNILEEYRPRPDDRIVNKDIAILKFDQYRDSTQTSKGFNGVNTYTDGDFAFTNVAGAFYAWQADDYFYKHTGNDTTIIAPTLDRGSAQPKIAEVIQLPKSSTGGTFENRSMKMKTANINRFDDIEVEGLDEGEKPIGQQMVGLRLGEDSIEDVTYRLFDVATISSNVDVNITGANTIYLEIRAQAGRSAWAGIANGLINEADNTFVNATAAENSAYVSAVEIVNIERDLDDLRYGDDEDILPYQFTGAMHVFTDTELTSTGGSGVEGGSAVPINNVAVYGGDSFIGLHTFKISDSCYVLTDPDKEADNSGTAGTGINQTDKWGHYFDKASLGVGLEGEDVSRPIPLRGVSQTITVLLESEVNPNVVEKTPHTGFTDALPIPRAEQPGQIRSAFDYRFNLDYARQNDAKIWLPFKTFEKVNTSFNSRLIYSDVKIYKSDVEGFDRFRALNFSDLDETFGDISKLELGADSVYAFQEKGIHYIPVLAKSVELADSGTLAVRSGEFIGTPIVISSRYGTQHPKTVQSDGKNIFFADQLNKIVGVVSGRDVEFISRNNMRTHFRTHLNSVTLDLYGIYDTRRNEYWLINREESATIFNLDSG</sequence>
<accession>A0A0F9J9Q0</accession>
<protein>
    <recommendedName>
        <fullName evidence="1">Crassvirus muzzle protein N-terminal region domain-containing protein</fullName>
    </recommendedName>
</protein>
<dbReference type="Pfam" id="PF25731">
    <property type="entry name" value="crAss_MUZ"/>
    <property type="match status" value="1"/>
</dbReference>
<name>A0A0F9J9Q0_9ZZZZ</name>
<dbReference type="AlphaFoldDB" id="A0A0F9J9Q0"/>